<dbReference type="SMART" id="SM00849">
    <property type="entry name" value="Lactamase_B"/>
    <property type="match status" value="1"/>
</dbReference>
<feature type="domain" description="Metallo-beta-lactamase" evidence="1">
    <location>
        <begin position="28"/>
        <end position="200"/>
    </location>
</feature>
<organism evidence="2">
    <name type="scientific">Desulfatirhabdium butyrativorans</name>
    <dbReference type="NCBI Taxonomy" id="340467"/>
    <lineage>
        <taxon>Bacteria</taxon>
        <taxon>Pseudomonadati</taxon>
        <taxon>Thermodesulfobacteriota</taxon>
        <taxon>Desulfobacteria</taxon>
        <taxon>Desulfobacterales</taxon>
        <taxon>Desulfatirhabdiaceae</taxon>
        <taxon>Desulfatirhabdium</taxon>
    </lineage>
</organism>
<dbReference type="SUPFAM" id="SSF56281">
    <property type="entry name" value="Metallo-hydrolase/oxidoreductase"/>
    <property type="match status" value="1"/>
</dbReference>
<protein>
    <submittedName>
        <fullName evidence="2">MBL fold metallo-hydrolase</fullName>
    </submittedName>
</protein>
<dbReference type="Pfam" id="PF00753">
    <property type="entry name" value="Lactamase_B"/>
    <property type="match status" value="1"/>
</dbReference>
<dbReference type="InterPro" id="IPR036866">
    <property type="entry name" value="RibonucZ/Hydroxyglut_hydro"/>
</dbReference>
<comment type="caution">
    <text evidence="2">The sequence shown here is derived from an EMBL/GenBank/DDBJ whole genome shotgun (WGS) entry which is preliminary data.</text>
</comment>
<dbReference type="GO" id="GO:0016787">
    <property type="term" value="F:hydrolase activity"/>
    <property type="evidence" value="ECO:0007669"/>
    <property type="project" value="UniProtKB-KW"/>
</dbReference>
<dbReference type="InterPro" id="IPR050662">
    <property type="entry name" value="Sec-metab_biosynth-thioest"/>
</dbReference>
<sequence length="273" mass="30965">MKTIRIHRFGAVTAYELGYSPIGSPLMTVCAFRFGDVLIDTAQAHMKEALLHLLDTDPPALVLLTHHHEDHGGNASAVSKRFGIPVYGHRLTARKLEKPFRILPYQHWVWGKSSPVSVRALPEEPAVIETATHRLLPIHTPGHSKDHTVYLDVENGALFSGDLFLGERIKYFRADEVMRDQIASLEKVLTFDFDALFCCHRPTPTGGKEKLRRKLAFLQEFYGTVRRLRNEGLEPKEIVNRLDRKAERLVRWVTMGNACFANMVYSALKDGSH</sequence>
<dbReference type="PANTHER" id="PTHR23131:SF0">
    <property type="entry name" value="ENDORIBONUCLEASE LACTB2"/>
    <property type="match status" value="1"/>
</dbReference>
<reference evidence="2" key="1">
    <citation type="journal article" date="2020" name="mSystems">
        <title>Genome- and Community-Level Interaction Insights into Carbon Utilization and Element Cycling Functions of Hydrothermarchaeota in Hydrothermal Sediment.</title>
        <authorList>
            <person name="Zhou Z."/>
            <person name="Liu Y."/>
            <person name="Xu W."/>
            <person name="Pan J."/>
            <person name="Luo Z.H."/>
            <person name="Li M."/>
        </authorList>
    </citation>
    <scope>NUCLEOTIDE SEQUENCE [LARGE SCALE GENOMIC DNA]</scope>
    <source>
        <strain evidence="2">SpSt-477</strain>
    </source>
</reference>
<proteinExistence type="predicted"/>
<evidence type="ECO:0000313" key="2">
    <source>
        <dbReference type="EMBL" id="HGU32739.1"/>
    </source>
</evidence>
<dbReference type="EMBL" id="DSUH01000184">
    <property type="protein sequence ID" value="HGU32739.1"/>
    <property type="molecule type" value="Genomic_DNA"/>
</dbReference>
<evidence type="ECO:0000259" key="1">
    <source>
        <dbReference type="SMART" id="SM00849"/>
    </source>
</evidence>
<accession>A0A7C4MT80</accession>
<dbReference type="AlphaFoldDB" id="A0A7C4MT80"/>
<dbReference type="PANTHER" id="PTHR23131">
    <property type="entry name" value="ENDORIBONUCLEASE LACTB2"/>
    <property type="match status" value="1"/>
</dbReference>
<name>A0A7C4MT80_9BACT</name>
<gene>
    <name evidence="2" type="ORF">ENS29_07780</name>
</gene>
<dbReference type="InterPro" id="IPR001279">
    <property type="entry name" value="Metallo-B-lactamas"/>
</dbReference>
<keyword evidence="2" id="KW-0378">Hydrolase</keyword>
<dbReference type="Gene3D" id="3.60.15.10">
    <property type="entry name" value="Ribonuclease Z/Hydroxyacylglutathione hydrolase-like"/>
    <property type="match status" value="1"/>
</dbReference>